<dbReference type="InterPro" id="IPR050744">
    <property type="entry name" value="AI-2_Isomerase_LsrG"/>
</dbReference>
<dbReference type="RefSeq" id="WP_207687471.1">
    <property type="nucleotide sequence ID" value="NZ_CP061799.1"/>
</dbReference>
<sequence length="99" mass="11499">MAEKKVTVMAKCKAKPGMEDNVRKELMALVGPTRLEPGCINYDLHCSNEDKSLFMFYENWKSKQDLDSHLEMPHLKNFIKKAETLLVEPIEIVLWEMIS</sequence>
<dbReference type="SUPFAM" id="SSF54909">
    <property type="entry name" value="Dimeric alpha+beta barrel"/>
    <property type="match status" value="1"/>
</dbReference>
<dbReference type="GO" id="GO:0004497">
    <property type="term" value="F:monooxygenase activity"/>
    <property type="evidence" value="ECO:0007669"/>
    <property type="project" value="UniProtKB-KW"/>
</dbReference>
<gene>
    <name evidence="2" type="ORF">dnl_37730</name>
</gene>
<dbReference type="PANTHER" id="PTHR33336:SF3">
    <property type="entry name" value="ABM DOMAIN-CONTAINING PROTEIN"/>
    <property type="match status" value="1"/>
</dbReference>
<name>A0A975B9P2_9BACT</name>
<dbReference type="AlphaFoldDB" id="A0A975B9P2"/>
<dbReference type="Gene3D" id="3.30.70.100">
    <property type="match status" value="1"/>
</dbReference>
<dbReference type="Pfam" id="PF03992">
    <property type="entry name" value="ABM"/>
    <property type="match status" value="1"/>
</dbReference>
<evidence type="ECO:0000313" key="3">
    <source>
        <dbReference type="Proteomes" id="UP000663720"/>
    </source>
</evidence>
<keyword evidence="3" id="KW-1185">Reference proteome</keyword>
<reference evidence="2" key="1">
    <citation type="journal article" date="2021" name="Microb. Physiol.">
        <title>Proteogenomic Insights into the Physiology of Marine, Sulfate-Reducing, Filamentous Desulfonema limicola and Desulfonema magnum.</title>
        <authorList>
            <person name="Schnaars V."/>
            <person name="Wohlbrand L."/>
            <person name="Scheve S."/>
            <person name="Hinrichs C."/>
            <person name="Reinhardt R."/>
            <person name="Rabus R."/>
        </authorList>
    </citation>
    <scope>NUCLEOTIDE SEQUENCE</scope>
    <source>
        <strain evidence="2">5ac10</strain>
    </source>
</reference>
<dbReference type="PROSITE" id="PS51725">
    <property type="entry name" value="ABM"/>
    <property type="match status" value="1"/>
</dbReference>
<proteinExistence type="predicted"/>
<dbReference type="PANTHER" id="PTHR33336">
    <property type="entry name" value="QUINOL MONOOXYGENASE YGIN-RELATED"/>
    <property type="match status" value="1"/>
</dbReference>
<dbReference type="EMBL" id="CP061799">
    <property type="protein sequence ID" value="QTA81438.1"/>
    <property type="molecule type" value="Genomic_DNA"/>
</dbReference>
<keyword evidence="2" id="KW-0560">Oxidoreductase</keyword>
<dbReference type="InterPro" id="IPR011008">
    <property type="entry name" value="Dimeric_a/b-barrel"/>
</dbReference>
<keyword evidence="2" id="KW-0503">Monooxygenase</keyword>
<dbReference type="InterPro" id="IPR007138">
    <property type="entry name" value="ABM_dom"/>
</dbReference>
<protein>
    <submittedName>
        <fullName evidence="2">Antibiotic biosynthesis monooxygenase</fullName>
    </submittedName>
</protein>
<feature type="domain" description="ABM" evidence="1">
    <location>
        <begin position="6"/>
        <end position="94"/>
    </location>
</feature>
<evidence type="ECO:0000259" key="1">
    <source>
        <dbReference type="PROSITE" id="PS51725"/>
    </source>
</evidence>
<accession>A0A975B9P2</accession>
<dbReference type="KEGG" id="dli:dnl_37730"/>
<evidence type="ECO:0000313" key="2">
    <source>
        <dbReference type="EMBL" id="QTA81438.1"/>
    </source>
</evidence>
<dbReference type="Proteomes" id="UP000663720">
    <property type="component" value="Chromosome"/>
</dbReference>
<organism evidence="2 3">
    <name type="scientific">Desulfonema limicola</name>
    <dbReference type="NCBI Taxonomy" id="45656"/>
    <lineage>
        <taxon>Bacteria</taxon>
        <taxon>Pseudomonadati</taxon>
        <taxon>Thermodesulfobacteriota</taxon>
        <taxon>Desulfobacteria</taxon>
        <taxon>Desulfobacterales</taxon>
        <taxon>Desulfococcaceae</taxon>
        <taxon>Desulfonema</taxon>
    </lineage>
</organism>